<dbReference type="SMART" id="SM00034">
    <property type="entry name" value="CLECT"/>
    <property type="match status" value="1"/>
</dbReference>
<dbReference type="SUPFAM" id="SSF56436">
    <property type="entry name" value="C-type lectin-like"/>
    <property type="match status" value="1"/>
</dbReference>
<evidence type="ECO:0000259" key="2">
    <source>
        <dbReference type="PROSITE" id="PS50041"/>
    </source>
</evidence>
<feature type="domain" description="C-type lectin" evidence="2">
    <location>
        <begin position="17"/>
        <end position="129"/>
    </location>
</feature>
<dbReference type="InterPro" id="IPR016186">
    <property type="entry name" value="C-type_lectin-like/link_sf"/>
</dbReference>
<dbReference type="Proteomes" id="UP000694419">
    <property type="component" value="Unplaced"/>
</dbReference>
<organism evidence="3 4">
    <name type="scientific">Calidris pygmaea</name>
    <name type="common">Spoon-billed sandpiper</name>
    <dbReference type="NCBI Taxonomy" id="425635"/>
    <lineage>
        <taxon>Eukaryota</taxon>
        <taxon>Metazoa</taxon>
        <taxon>Chordata</taxon>
        <taxon>Craniata</taxon>
        <taxon>Vertebrata</taxon>
        <taxon>Euteleostomi</taxon>
        <taxon>Archelosauria</taxon>
        <taxon>Archosauria</taxon>
        <taxon>Dinosauria</taxon>
        <taxon>Saurischia</taxon>
        <taxon>Theropoda</taxon>
        <taxon>Coelurosauria</taxon>
        <taxon>Aves</taxon>
        <taxon>Neognathae</taxon>
        <taxon>Neoaves</taxon>
        <taxon>Charadriiformes</taxon>
        <taxon>Scolopacidae</taxon>
        <taxon>Calidris</taxon>
    </lineage>
</organism>
<evidence type="ECO:0000256" key="1">
    <source>
        <dbReference type="SAM" id="MobiDB-lite"/>
    </source>
</evidence>
<dbReference type="InterPro" id="IPR050111">
    <property type="entry name" value="C-type_lectin/snaclec_domain"/>
</dbReference>
<dbReference type="InterPro" id="IPR001304">
    <property type="entry name" value="C-type_lectin-like"/>
</dbReference>
<dbReference type="InterPro" id="IPR016187">
    <property type="entry name" value="CTDL_fold"/>
</dbReference>
<sequence>LRPGQEAAACPWGWVPFEEGCYGFFPQELSWRRAEAFCRRFGAGTHLASVHSEEEHGAIATMLSSSHPTEGSEEGDKDSGVWIGLHRPLGVSVKYWQWSDGSEVDYGSWHQQEPGPRRRACAALQDTAGEHGPRSPASLATNIPSHQGPLATSTPSHQHPWPPTSPAIRVPSHQHPQPLASPLIRVPWPPGSPATGIPGHQHS</sequence>
<feature type="compositionally biased region" description="Polar residues" evidence="1">
    <location>
        <begin position="138"/>
        <end position="157"/>
    </location>
</feature>
<dbReference type="PANTHER" id="PTHR22803">
    <property type="entry name" value="MANNOSE, PHOSPHOLIPASE, LECTIN RECEPTOR RELATED"/>
    <property type="match status" value="1"/>
</dbReference>
<reference evidence="3" key="2">
    <citation type="submission" date="2025-09" db="UniProtKB">
        <authorList>
            <consortium name="Ensembl"/>
        </authorList>
    </citation>
    <scope>IDENTIFICATION</scope>
</reference>
<dbReference type="Ensembl" id="ENSCPGT00000006581.1">
    <property type="protein sequence ID" value="ENSCPGP00000005983.1"/>
    <property type="gene ID" value="ENSCPGG00000004276.1"/>
</dbReference>
<keyword evidence="4" id="KW-1185">Reference proteome</keyword>
<name>A0A8C3JD41_9CHAR</name>
<dbReference type="AlphaFoldDB" id="A0A8C3JD41"/>
<dbReference type="Gene3D" id="3.10.100.10">
    <property type="entry name" value="Mannose-Binding Protein A, subunit A"/>
    <property type="match status" value="1"/>
</dbReference>
<evidence type="ECO:0000313" key="3">
    <source>
        <dbReference type="Ensembl" id="ENSCPGP00000005983.1"/>
    </source>
</evidence>
<protein>
    <recommendedName>
        <fullName evidence="2">C-type lectin domain-containing protein</fullName>
    </recommendedName>
</protein>
<feature type="region of interest" description="Disordered" evidence="1">
    <location>
        <begin position="126"/>
        <end position="203"/>
    </location>
</feature>
<reference evidence="3" key="1">
    <citation type="submission" date="2025-08" db="UniProtKB">
        <authorList>
            <consortium name="Ensembl"/>
        </authorList>
    </citation>
    <scope>IDENTIFICATION</scope>
</reference>
<accession>A0A8C3JD41</accession>
<dbReference type="Pfam" id="PF00059">
    <property type="entry name" value="Lectin_C"/>
    <property type="match status" value="1"/>
</dbReference>
<dbReference type="PROSITE" id="PS50041">
    <property type="entry name" value="C_TYPE_LECTIN_2"/>
    <property type="match status" value="1"/>
</dbReference>
<evidence type="ECO:0000313" key="4">
    <source>
        <dbReference type="Proteomes" id="UP000694419"/>
    </source>
</evidence>
<proteinExistence type="predicted"/>